<dbReference type="AlphaFoldDB" id="A0A524RQ11"/>
<evidence type="ECO:0000313" key="3">
    <source>
        <dbReference type="Proteomes" id="UP000317990"/>
    </source>
</evidence>
<proteinExistence type="predicted"/>
<accession>A0A524RQ11</accession>
<reference evidence="2 3" key="1">
    <citation type="journal article" date="2019" name="mSystems">
        <title>Life at home and on the roam: Genomic adaptions reflect the dual lifestyle of an intracellular, facultative symbiont.</title>
        <authorList>
            <person name="Burgsdorf I."/>
        </authorList>
    </citation>
    <scope>NUCLEOTIDE SEQUENCE [LARGE SCALE GENOMIC DNA]</scope>
    <source>
        <strain evidence="2">277cV</strain>
    </source>
</reference>
<gene>
    <name evidence="2" type="ORF">ERJ67_02965</name>
</gene>
<dbReference type="Proteomes" id="UP000317990">
    <property type="component" value="Unassembled WGS sequence"/>
</dbReference>
<feature type="region of interest" description="Disordered" evidence="1">
    <location>
        <begin position="31"/>
        <end position="55"/>
    </location>
</feature>
<name>A0A524RQ11_9CHRO</name>
<organism evidence="2 3">
    <name type="scientific">Aphanocapsa feldmannii 277cV</name>
    <dbReference type="NCBI Taxonomy" id="2507553"/>
    <lineage>
        <taxon>Bacteria</taxon>
        <taxon>Bacillati</taxon>
        <taxon>Cyanobacteriota</taxon>
        <taxon>Cyanophyceae</taxon>
        <taxon>Oscillatoriophycideae</taxon>
        <taxon>Chroococcales</taxon>
        <taxon>Microcystaceae</taxon>
        <taxon>Aphanocapsa</taxon>
    </lineage>
</organism>
<comment type="caution">
    <text evidence="2">The sequence shown here is derived from an EMBL/GenBank/DDBJ whole genome shotgun (WGS) entry which is preliminary data.</text>
</comment>
<protein>
    <submittedName>
        <fullName evidence="2">Uncharacterized protein</fullName>
    </submittedName>
</protein>
<evidence type="ECO:0000256" key="1">
    <source>
        <dbReference type="SAM" id="MobiDB-lite"/>
    </source>
</evidence>
<dbReference type="EMBL" id="SRMO01000039">
    <property type="protein sequence ID" value="TGG94410.1"/>
    <property type="molecule type" value="Genomic_DNA"/>
</dbReference>
<sequence>MQPAPGGPGPATSLKRIEPHRLRALIEEDISRYPDSSSPQIQKRVAPEAPSGALRDGLRNLVPQKRIRPEGERRWCRYFPAEPVDRNAEQTR</sequence>
<evidence type="ECO:0000313" key="2">
    <source>
        <dbReference type="EMBL" id="TGG94410.1"/>
    </source>
</evidence>